<comment type="caution">
    <text evidence="1">The sequence shown here is derived from an EMBL/GenBank/DDBJ whole genome shotgun (WGS) entry which is preliminary data.</text>
</comment>
<sequence length="108" mass="12793">MSVKQKILKDEYKKLLITGVRTYKINDYYTSYNCFSITSIDSEFKYNAKFYLAKQYENVLGMSKSYIEKITKKLRGIELLLAERVEKGLGNFKDDEKAFNFYSDLYTK</sequence>
<dbReference type="Proteomes" id="UP000789901">
    <property type="component" value="Unassembled WGS sequence"/>
</dbReference>
<accession>A0ABN7X9E2</accession>
<keyword evidence="2" id="KW-1185">Reference proteome</keyword>
<name>A0ABN7X9E2_GIGMA</name>
<organism evidence="1 2">
    <name type="scientific">Gigaspora margarita</name>
    <dbReference type="NCBI Taxonomy" id="4874"/>
    <lineage>
        <taxon>Eukaryota</taxon>
        <taxon>Fungi</taxon>
        <taxon>Fungi incertae sedis</taxon>
        <taxon>Mucoromycota</taxon>
        <taxon>Glomeromycotina</taxon>
        <taxon>Glomeromycetes</taxon>
        <taxon>Diversisporales</taxon>
        <taxon>Gigasporaceae</taxon>
        <taxon>Gigaspora</taxon>
    </lineage>
</organism>
<evidence type="ECO:0000313" key="2">
    <source>
        <dbReference type="Proteomes" id="UP000789901"/>
    </source>
</evidence>
<feature type="non-terminal residue" evidence="1">
    <location>
        <position position="108"/>
    </location>
</feature>
<dbReference type="EMBL" id="CAJVQB010105588">
    <property type="protein sequence ID" value="CAG8851342.1"/>
    <property type="molecule type" value="Genomic_DNA"/>
</dbReference>
<protein>
    <submittedName>
        <fullName evidence="1">8835_t:CDS:1</fullName>
    </submittedName>
</protein>
<evidence type="ECO:0000313" key="1">
    <source>
        <dbReference type="EMBL" id="CAG8851342.1"/>
    </source>
</evidence>
<gene>
    <name evidence="1" type="ORF">GMARGA_LOCUS40687</name>
</gene>
<proteinExistence type="predicted"/>
<reference evidence="1 2" key="1">
    <citation type="submission" date="2021-06" db="EMBL/GenBank/DDBJ databases">
        <authorList>
            <person name="Kallberg Y."/>
            <person name="Tangrot J."/>
            <person name="Rosling A."/>
        </authorList>
    </citation>
    <scope>NUCLEOTIDE SEQUENCE [LARGE SCALE GENOMIC DNA]</scope>
    <source>
        <strain evidence="1 2">120-4 pot B 10/14</strain>
    </source>
</reference>